<comment type="caution">
    <text evidence="2">The sequence shown here is derived from an EMBL/GenBank/DDBJ whole genome shotgun (WGS) entry which is preliminary data.</text>
</comment>
<dbReference type="Proteomes" id="UP001153148">
    <property type="component" value="Unassembled WGS sequence"/>
</dbReference>
<protein>
    <submittedName>
        <fullName evidence="2">Uncharacterized protein</fullName>
    </submittedName>
</protein>
<name>A0ABN7NE10_TIMPD</name>
<gene>
    <name evidence="2" type="ORF">TPAB3V08_LOCUS496</name>
</gene>
<evidence type="ECO:0000313" key="2">
    <source>
        <dbReference type="EMBL" id="CAG2053441.1"/>
    </source>
</evidence>
<evidence type="ECO:0000313" key="3">
    <source>
        <dbReference type="Proteomes" id="UP001153148"/>
    </source>
</evidence>
<reference evidence="2" key="1">
    <citation type="submission" date="2021-03" db="EMBL/GenBank/DDBJ databases">
        <authorList>
            <person name="Tran Van P."/>
        </authorList>
    </citation>
    <scope>NUCLEOTIDE SEQUENCE</scope>
</reference>
<feature type="compositionally biased region" description="Acidic residues" evidence="1">
    <location>
        <begin position="211"/>
        <end position="222"/>
    </location>
</feature>
<dbReference type="EMBL" id="CAJPIN010000381">
    <property type="protein sequence ID" value="CAG2053441.1"/>
    <property type="molecule type" value="Genomic_DNA"/>
</dbReference>
<evidence type="ECO:0000256" key="1">
    <source>
        <dbReference type="SAM" id="MobiDB-lite"/>
    </source>
</evidence>
<organism evidence="2 3">
    <name type="scientific">Timema podura</name>
    <name type="common">Walking stick</name>
    <dbReference type="NCBI Taxonomy" id="61482"/>
    <lineage>
        <taxon>Eukaryota</taxon>
        <taxon>Metazoa</taxon>
        <taxon>Ecdysozoa</taxon>
        <taxon>Arthropoda</taxon>
        <taxon>Hexapoda</taxon>
        <taxon>Insecta</taxon>
        <taxon>Pterygota</taxon>
        <taxon>Neoptera</taxon>
        <taxon>Polyneoptera</taxon>
        <taxon>Phasmatodea</taxon>
        <taxon>Timematodea</taxon>
        <taxon>Timematoidea</taxon>
        <taxon>Timematidae</taxon>
        <taxon>Timema</taxon>
    </lineage>
</organism>
<feature type="region of interest" description="Disordered" evidence="1">
    <location>
        <begin position="197"/>
        <end position="265"/>
    </location>
</feature>
<sequence>MYCFRPWTPGYERCIGILGDNSDGSTLCHVISNTNVKKIGKVEYRRSGPTFVWRESGKPFRETIPSSPERDLNLDLPVLGSLAQHETCALANFVTDGVSTPTSKTLSLALASVDVLGTDRKCSSGLLEGPFDAMSLPLSTYREKNKGVKKSADIGRIASKHVKVTVSGKNSYNTGKDRAVTLSLKKARIVNQVPFADNMNHVNERENQNNEVEEMDTQDVETVEAPNDAGGGDGGGENRQMNGDSLDQNTIQDAEMEEGSTTVVG</sequence>
<proteinExistence type="predicted"/>
<feature type="compositionally biased region" description="Polar residues" evidence="1">
    <location>
        <begin position="239"/>
        <end position="252"/>
    </location>
</feature>
<keyword evidence="3" id="KW-1185">Reference proteome</keyword>
<accession>A0ABN7NE10</accession>